<dbReference type="GO" id="GO:0046872">
    <property type="term" value="F:metal ion binding"/>
    <property type="evidence" value="ECO:0007669"/>
    <property type="project" value="UniProtKB-KW"/>
</dbReference>
<dbReference type="EC" id="1.8.4.12" evidence="3"/>
<dbReference type="InterPro" id="IPR011057">
    <property type="entry name" value="Mss4-like_sf"/>
</dbReference>
<dbReference type="STRING" id="935700.jaqu_09420"/>
<dbReference type="GO" id="GO:0006979">
    <property type="term" value="P:response to oxidative stress"/>
    <property type="evidence" value="ECO:0007669"/>
    <property type="project" value="InterPro"/>
</dbReference>
<comment type="similarity">
    <text evidence="2">Belongs to the MsrB Met sulfoxide reductase family.</text>
</comment>
<dbReference type="Pfam" id="PF01641">
    <property type="entry name" value="SelR"/>
    <property type="match status" value="1"/>
</dbReference>
<dbReference type="GO" id="GO:0030091">
    <property type="term" value="P:protein repair"/>
    <property type="evidence" value="ECO:0007669"/>
    <property type="project" value="InterPro"/>
</dbReference>
<accession>A0A0D1EJP3</accession>
<organism evidence="9 10">
    <name type="scientific">Jannaschia aquimarina</name>
    <dbReference type="NCBI Taxonomy" id="935700"/>
    <lineage>
        <taxon>Bacteria</taxon>
        <taxon>Pseudomonadati</taxon>
        <taxon>Pseudomonadota</taxon>
        <taxon>Alphaproteobacteria</taxon>
        <taxon>Rhodobacterales</taxon>
        <taxon>Roseobacteraceae</taxon>
        <taxon>Jannaschia</taxon>
    </lineage>
</organism>
<comment type="catalytic activity">
    <reaction evidence="7">
        <text>L-methionyl-[protein] + [thioredoxin]-disulfide + H2O = L-methionyl-(R)-S-oxide-[protein] + [thioredoxin]-dithiol</text>
        <dbReference type="Rhea" id="RHEA:24164"/>
        <dbReference type="Rhea" id="RHEA-COMP:10698"/>
        <dbReference type="Rhea" id="RHEA-COMP:10700"/>
        <dbReference type="Rhea" id="RHEA-COMP:12313"/>
        <dbReference type="Rhea" id="RHEA-COMP:12314"/>
        <dbReference type="ChEBI" id="CHEBI:15377"/>
        <dbReference type="ChEBI" id="CHEBI:16044"/>
        <dbReference type="ChEBI" id="CHEBI:29950"/>
        <dbReference type="ChEBI" id="CHEBI:45764"/>
        <dbReference type="ChEBI" id="CHEBI:50058"/>
        <dbReference type="EC" id="1.8.4.12"/>
    </reaction>
</comment>
<dbReference type="PROSITE" id="PS51790">
    <property type="entry name" value="MSRB"/>
    <property type="match status" value="1"/>
</dbReference>
<keyword evidence="10" id="KW-1185">Reference proteome</keyword>
<dbReference type="Proteomes" id="UP000032232">
    <property type="component" value="Unassembled WGS sequence"/>
</dbReference>
<dbReference type="InterPro" id="IPR002579">
    <property type="entry name" value="Met_Sox_Rdtase_MsrB_dom"/>
</dbReference>
<evidence type="ECO:0000313" key="9">
    <source>
        <dbReference type="EMBL" id="KIT17211.1"/>
    </source>
</evidence>
<dbReference type="InterPro" id="IPR028427">
    <property type="entry name" value="Met_Sox_Rdtase_MsrB"/>
</dbReference>
<dbReference type="GO" id="GO:0005737">
    <property type="term" value="C:cytoplasm"/>
    <property type="evidence" value="ECO:0007669"/>
    <property type="project" value="TreeGrafter"/>
</dbReference>
<comment type="caution">
    <text evidence="9">The sequence shown here is derived from an EMBL/GenBank/DDBJ whole genome shotgun (WGS) entry which is preliminary data.</text>
</comment>
<evidence type="ECO:0000259" key="8">
    <source>
        <dbReference type="PROSITE" id="PS51790"/>
    </source>
</evidence>
<reference evidence="9 10" key="1">
    <citation type="submission" date="2015-02" db="EMBL/GenBank/DDBJ databases">
        <title>Genome Sequence of Jannaschia aquimarina DSM28248, a member of the Roseobacter clade.</title>
        <authorList>
            <person name="Voget S."/>
            <person name="Daniel R."/>
        </authorList>
    </citation>
    <scope>NUCLEOTIDE SEQUENCE [LARGE SCALE GENOMIC DNA]</scope>
    <source>
        <strain evidence="9 10">GSW-M26</strain>
    </source>
</reference>
<protein>
    <recommendedName>
        <fullName evidence="3">peptide-methionine (R)-S-oxide reductase</fullName>
        <ecNumber evidence="3">1.8.4.12</ecNumber>
    </recommendedName>
</protein>
<dbReference type="NCBIfam" id="TIGR00357">
    <property type="entry name" value="peptide-methionine (R)-S-oxide reductase MsrB"/>
    <property type="match status" value="1"/>
</dbReference>
<dbReference type="GO" id="GO:0033743">
    <property type="term" value="F:peptide-methionine (R)-S-oxide reductase activity"/>
    <property type="evidence" value="ECO:0007669"/>
    <property type="project" value="UniProtKB-EC"/>
</dbReference>
<gene>
    <name evidence="9" type="primary">msrB_2</name>
    <name evidence="9" type="ORF">jaqu_09420</name>
</gene>
<dbReference type="EMBL" id="JYFE01000020">
    <property type="protein sequence ID" value="KIT17211.1"/>
    <property type="molecule type" value="Genomic_DNA"/>
</dbReference>
<dbReference type="AlphaFoldDB" id="A0A0D1EJP3"/>
<keyword evidence="6 9" id="KW-0560">Oxidoreductase</keyword>
<evidence type="ECO:0000256" key="4">
    <source>
        <dbReference type="ARBA" id="ARBA00022723"/>
    </source>
</evidence>
<keyword evidence="4" id="KW-0479">Metal-binding</keyword>
<evidence type="ECO:0000256" key="5">
    <source>
        <dbReference type="ARBA" id="ARBA00022833"/>
    </source>
</evidence>
<evidence type="ECO:0000256" key="6">
    <source>
        <dbReference type="ARBA" id="ARBA00023002"/>
    </source>
</evidence>
<dbReference type="Gene3D" id="2.170.150.20">
    <property type="entry name" value="Peptide methionine sulfoxide reductase"/>
    <property type="match status" value="1"/>
</dbReference>
<feature type="domain" description="MsrB" evidence="8">
    <location>
        <begin position="19"/>
        <end position="143"/>
    </location>
</feature>
<evidence type="ECO:0000256" key="3">
    <source>
        <dbReference type="ARBA" id="ARBA00012499"/>
    </source>
</evidence>
<sequence length="145" mass="16516">MLPDPQRKGTEMDKIVKTEDEWRAQLEPEAFKVLRKHGTERAGTHEDFPKEPGTYLCKGCGAPLFDQAHKFESGTGWPSFWQPVDGVEGERIEEQEDNSWFMRRTEVHCARCDGHLGHVFPDGPQPTGLRYCINGVALEFEPESD</sequence>
<dbReference type="PANTHER" id="PTHR10173">
    <property type="entry name" value="METHIONINE SULFOXIDE REDUCTASE"/>
    <property type="match status" value="1"/>
</dbReference>
<evidence type="ECO:0000256" key="1">
    <source>
        <dbReference type="ARBA" id="ARBA00001947"/>
    </source>
</evidence>
<proteinExistence type="inferred from homology"/>
<keyword evidence="5" id="KW-0862">Zinc</keyword>
<comment type="cofactor">
    <cofactor evidence="1">
        <name>Zn(2+)</name>
        <dbReference type="ChEBI" id="CHEBI:29105"/>
    </cofactor>
</comment>
<dbReference type="PANTHER" id="PTHR10173:SF52">
    <property type="entry name" value="METHIONINE-R-SULFOXIDE REDUCTASE B1"/>
    <property type="match status" value="1"/>
</dbReference>
<dbReference type="PATRIC" id="fig|935700.4.peg.984"/>
<evidence type="ECO:0000256" key="7">
    <source>
        <dbReference type="ARBA" id="ARBA00048488"/>
    </source>
</evidence>
<name>A0A0D1EJP3_9RHOB</name>
<evidence type="ECO:0000256" key="2">
    <source>
        <dbReference type="ARBA" id="ARBA00007174"/>
    </source>
</evidence>
<evidence type="ECO:0000313" key="10">
    <source>
        <dbReference type="Proteomes" id="UP000032232"/>
    </source>
</evidence>
<dbReference type="FunFam" id="2.170.150.20:FF:000001">
    <property type="entry name" value="Peptide methionine sulfoxide reductase MsrB"/>
    <property type="match status" value="1"/>
</dbReference>
<dbReference type="SUPFAM" id="SSF51316">
    <property type="entry name" value="Mss4-like"/>
    <property type="match status" value="1"/>
</dbReference>